<dbReference type="Pfam" id="PF01753">
    <property type="entry name" value="zf-MYND"/>
    <property type="match status" value="1"/>
</dbReference>
<evidence type="ECO:0000256" key="3">
    <source>
        <dbReference type="ARBA" id="ARBA00022833"/>
    </source>
</evidence>
<keyword evidence="8" id="KW-1185">Reference proteome</keyword>
<keyword evidence="2 4" id="KW-0863">Zinc-finger</keyword>
<accession>K0SZV6</accession>
<evidence type="ECO:0000256" key="5">
    <source>
        <dbReference type="SAM" id="MobiDB-lite"/>
    </source>
</evidence>
<evidence type="ECO:0000313" key="8">
    <source>
        <dbReference type="Proteomes" id="UP000266841"/>
    </source>
</evidence>
<keyword evidence="3" id="KW-0862">Zinc</keyword>
<dbReference type="PROSITE" id="PS50865">
    <property type="entry name" value="ZF_MYND_2"/>
    <property type="match status" value="1"/>
</dbReference>
<dbReference type="InterPro" id="IPR013083">
    <property type="entry name" value="Znf_RING/FYVE/PHD"/>
</dbReference>
<dbReference type="Proteomes" id="UP000266841">
    <property type="component" value="Unassembled WGS sequence"/>
</dbReference>
<dbReference type="SUPFAM" id="SSF57850">
    <property type="entry name" value="RING/U-box"/>
    <property type="match status" value="1"/>
</dbReference>
<evidence type="ECO:0000256" key="2">
    <source>
        <dbReference type="ARBA" id="ARBA00022771"/>
    </source>
</evidence>
<dbReference type="SUPFAM" id="SSF144232">
    <property type="entry name" value="HIT/MYND zinc finger-like"/>
    <property type="match status" value="1"/>
</dbReference>
<dbReference type="EMBL" id="AGNL01007788">
    <property type="protein sequence ID" value="EJK70985.1"/>
    <property type="molecule type" value="Genomic_DNA"/>
</dbReference>
<dbReference type="InterPro" id="IPR002893">
    <property type="entry name" value="Znf_MYND"/>
</dbReference>
<evidence type="ECO:0000256" key="4">
    <source>
        <dbReference type="PROSITE-ProRule" id="PRU00134"/>
    </source>
</evidence>
<proteinExistence type="predicted"/>
<name>K0SZV6_THAOC</name>
<dbReference type="OrthoDB" id="193263at2759"/>
<dbReference type="AlphaFoldDB" id="K0SZV6"/>
<feature type="domain" description="MYND-type" evidence="6">
    <location>
        <begin position="62"/>
        <end position="103"/>
    </location>
</feature>
<dbReference type="Gene3D" id="6.10.140.2220">
    <property type="match status" value="1"/>
</dbReference>
<organism evidence="7 8">
    <name type="scientific">Thalassiosira oceanica</name>
    <name type="common">Marine diatom</name>
    <dbReference type="NCBI Taxonomy" id="159749"/>
    <lineage>
        <taxon>Eukaryota</taxon>
        <taxon>Sar</taxon>
        <taxon>Stramenopiles</taxon>
        <taxon>Ochrophyta</taxon>
        <taxon>Bacillariophyta</taxon>
        <taxon>Coscinodiscophyceae</taxon>
        <taxon>Thalassiosirophycidae</taxon>
        <taxon>Thalassiosirales</taxon>
        <taxon>Thalassiosiraceae</taxon>
        <taxon>Thalassiosira</taxon>
    </lineage>
</organism>
<protein>
    <recommendedName>
        <fullName evidence="6">MYND-type domain-containing protein</fullName>
    </recommendedName>
</protein>
<dbReference type="eggNOG" id="ENOG502SADV">
    <property type="taxonomic scope" value="Eukaryota"/>
</dbReference>
<feature type="region of interest" description="Disordered" evidence="5">
    <location>
        <begin position="15"/>
        <end position="35"/>
    </location>
</feature>
<evidence type="ECO:0000256" key="1">
    <source>
        <dbReference type="ARBA" id="ARBA00022723"/>
    </source>
</evidence>
<gene>
    <name evidence="7" type="ORF">THAOC_07613</name>
</gene>
<reference evidence="7 8" key="1">
    <citation type="journal article" date="2012" name="Genome Biol.">
        <title>Genome and low-iron response of an oceanic diatom adapted to chronic iron limitation.</title>
        <authorList>
            <person name="Lommer M."/>
            <person name="Specht M."/>
            <person name="Roy A.S."/>
            <person name="Kraemer L."/>
            <person name="Andreson R."/>
            <person name="Gutowska M.A."/>
            <person name="Wolf J."/>
            <person name="Bergner S.V."/>
            <person name="Schilhabel M.B."/>
            <person name="Klostermeier U.C."/>
            <person name="Beiko R.G."/>
            <person name="Rosenstiel P."/>
            <person name="Hippler M."/>
            <person name="Laroche J."/>
        </authorList>
    </citation>
    <scope>NUCLEOTIDE SEQUENCE [LARGE SCALE GENOMIC DNA]</scope>
    <source>
        <strain evidence="7 8">CCMP1005</strain>
    </source>
</reference>
<dbReference type="GO" id="GO:0008270">
    <property type="term" value="F:zinc ion binding"/>
    <property type="evidence" value="ECO:0007669"/>
    <property type="project" value="UniProtKB-KW"/>
</dbReference>
<sequence length="214" mass="23304">MARAVSFIHHPKRLNIGGEESTAPQRPRAGPRHGSPTGVVALWSASARVIKVITSLYLEEVCANCGKEGSDAVKLKNCTACYVVKYGSVDCQKIHRKKHKKACKGRAAELRDEKLYSQGHEREEGDFCPLCLLPVPPPTQEHAILNAFCMKSICKGCCLAAKKGVLGKICPFCRSPVPKSGKGVVEMVMKRVAAKDPDAIQNLGNLGIWLGRVW</sequence>
<evidence type="ECO:0000259" key="6">
    <source>
        <dbReference type="PROSITE" id="PS50865"/>
    </source>
</evidence>
<comment type="caution">
    <text evidence="7">The sequence shown here is derived from an EMBL/GenBank/DDBJ whole genome shotgun (WGS) entry which is preliminary data.</text>
</comment>
<evidence type="ECO:0000313" key="7">
    <source>
        <dbReference type="EMBL" id="EJK70985.1"/>
    </source>
</evidence>
<keyword evidence="1" id="KW-0479">Metal-binding</keyword>
<dbReference type="Gene3D" id="3.30.40.10">
    <property type="entry name" value="Zinc/RING finger domain, C3HC4 (zinc finger)"/>
    <property type="match status" value="1"/>
</dbReference>